<evidence type="ECO:0008006" key="3">
    <source>
        <dbReference type="Google" id="ProtNLM"/>
    </source>
</evidence>
<comment type="caution">
    <text evidence="1">The sequence shown here is derived from an EMBL/GenBank/DDBJ whole genome shotgun (WGS) entry which is preliminary data.</text>
</comment>
<dbReference type="SUPFAM" id="SSF51445">
    <property type="entry name" value="(Trans)glycosidases"/>
    <property type="match status" value="1"/>
</dbReference>
<dbReference type="InterPro" id="IPR017853">
    <property type="entry name" value="GH"/>
</dbReference>
<accession>A0A7Y9PK00</accession>
<dbReference type="Gene3D" id="3.20.20.80">
    <property type="entry name" value="Glycosidases"/>
    <property type="match status" value="1"/>
</dbReference>
<keyword evidence="2" id="KW-1185">Reference proteome</keyword>
<dbReference type="PANTHER" id="PTHR12631">
    <property type="entry name" value="ALPHA-L-IDURONIDASE"/>
    <property type="match status" value="1"/>
</dbReference>
<dbReference type="AlphaFoldDB" id="A0A7Y9PK00"/>
<dbReference type="InterPro" id="IPR051923">
    <property type="entry name" value="Glycosyl_Hydrolase_39"/>
</dbReference>
<evidence type="ECO:0000313" key="2">
    <source>
        <dbReference type="Proteomes" id="UP000589520"/>
    </source>
</evidence>
<dbReference type="Proteomes" id="UP000589520">
    <property type="component" value="Unassembled WGS sequence"/>
</dbReference>
<proteinExistence type="predicted"/>
<dbReference type="RefSeq" id="WP_179493148.1">
    <property type="nucleotide sequence ID" value="NZ_JACCCW010000002.1"/>
</dbReference>
<gene>
    <name evidence="1" type="ORF">HDF17_003642</name>
</gene>
<reference evidence="1 2" key="1">
    <citation type="submission" date="2020-07" db="EMBL/GenBank/DDBJ databases">
        <title>Genomic Encyclopedia of Type Strains, Phase IV (KMG-V): Genome sequencing to study the core and pangenomes of soil and plant-associated prokaryotes.</title>
        <authorList>
            <person name="Whitman W."/>
        </authorList>
    </citation>
    <scope>NUCLEOTIDE SEQUENCE [LARGE SCALE GENOMIC DNA]</scope>
    <source>
        <strain evidence="1 2">X4EP2</strain>
    </source>
</reference>
<protein>
    <recommendedName>
        <fullName evidence="3">Glycoside hydrolase family 5 domain-containing protein</fullName>
    </recommendedName>
</protein>
<organism evidence="1 2">
    <name type="scientific">Granulicella arctica</name>
    <dbReference type="NCBI Taxonomy" id="940613"/>
    <lineage>
        <taxon>Bacteria</taxon>
        <taxon>Pseudomonadati</taxon>
        <taxon>Acidobacteriota</taxon>
        <taxon>Terriglobia</taxon>
        <taxon>Terriglobales</taxon>
        <taxon>Acidobacteriaceae</taxon>
        <taxon>Granulicella</taxon>
    </lineage>
</organism>
<dbReference type="PANTHER" id="PTHR12631:SF10">
    <property type="entry name" value="BETA-XYLOSIDASE-LIKE PROTEIN-RELATED"/>
    <property type="match status" value="1"/>
</dbReference>
<dbReference type="GO" id="GO:0004553">
    <property type="term" value="F:hydrolase activity, hydrolyzing O-glycosyl compounds"/>
    <property type="evidence" value="ECO:0007669"/>
    <property type="project" value="TreeGrafter"/>
</dbReference>
<evidence type="ECO:0000313" key="1">
    <source>
        <dbReference type="EMBL" id="NYF81322.1"/>
    </source>
</evidence>
<name>A0A7Y9PK00_9BACT</name>
<sequence length="474" mass="49796">MGIVGFVIGVVCGCSTTAVVAQNSVTVDYSSVVNSAASPYLFGGSNEPNPSDQATVYPMLKSVGVKFQRGDIHLDQVLPTGITVAEYQANTNGVANPANWNWGPLSWVSEAKAQGFTTMANILYAPTWLTYSGTIQGVPSNWSVWQDIVTKIVEHEGSSLNYLEILNEPTCGFVATSGSSYGSAGAAADDMYYYAAVAARAGSSSLIIGGDGDCENSGSFGALSKIIPDSRLTSNLLQFVSYHIYSPTAAASDNIGTLEALLANNGRSGLPIFITEWNYNYTANTTDPHIVGGETITYAVMQFMLWSTQSQLAGVDIYSFIPSNEVLSAYEDCSGCDNIAQGFYRVNSGTTTLATQSRAYQLMSVALGLGLGNFKVYSTATLGLTGAQGFINAKKNVAAIMTNDSSSAETATVTLKNVDASGCNFTVYIYTADTGSNTAINPTSTLTNQCITNGTVTLSNIALPSYSAVGVIIN</sequence>
<dbReference type="EMBL" id="JACCCW010000002">
    <property type="protein sequence ID" value="NYF81322.1"/>
    <property type="molecule type" value="Genomic_DNA"/>
</dbReference>